<dbReference type="Proteomes" id="UP000001188">
    <property type="component" value="Chromosome"/>
</dbReference>
<gene>
    <name evidence="1" type="ORF">XCCB100_1865</name>
</gene>
<reference evidence="1 2" key="1">
    <citation type="journal article" date="2008" name="J. Biotechnol.">
        <title>The genome of Xanthomonas campestris pv. campestris B100 and its use for the reconstruction of metabolic pathways involved in xanthan biosynthesis.</title>
        <authorList>
            <person name="Vorholter F.J."/>
            <person name="Schneiker S."/>
            <person name="Goesmann A."/>
            <person name="Krause L."/>
            <person name="Bekel T."/>
            <person name="Kaiser O."/>
            <person name="Linke B."/>
            <person name="Patschkowski T."/>
            <person name="Ruckert C."/>
            <person name="Schmid J."/>
            <person name="Sidhu V.K."/>
            <person name="Sieber V."/>
            <person name="Tauch A."/>
            <person name="Watt S.A."/>
            <person name="Weisshaar B."/>
            <person name="Becker A."/>
            <person name="Niehaus K."/>
            <person name="Puhler A."/>
        </authorList>
    </citation>
    <scope>NUCLEOTIDE SEQUENCE [LARGE SCALE GENOMIC DNA]</scope>
    <source>
        <strain evidence="1 2">B100</strain>
    </source>
</reference>
<organism evidence="1 2">
    <name type="scientific">Xanthomonas campestris pv. campestris (strain B100)</name>
    <dbReference type="NCBI Taxonomy" id="509169"/>
    <lineage>
        <taxon>Bacteria</taxon>
        <taxon>Pseudomonadati</taxon>
        <taxon>Pseudomonadota</taxon>
        <taxon>Gammaproteobacteria</taxon>
        <taxon>Lysobacterales</taxon>
        <taxon>Lysobacteraceae</taxon>
        <taxon>Xanthomonas</taxon>
    </lineage>
</organism>
<name>B0RRY3_XANCB</name>
<dbReference type="HOGENOM" id="CLU_3174790_0_0_6"/>
<dbReference type="KEGG" id="xca:xcc-b100_1865"/>
<sequence length="47" mass="5220">MACENDAVATSIRPRPMRTPSMSDIGAWLFYHSLVERSDSSATALYN</sequence>
<proteinExistence type="predicted"/>
<accession>B0RRY3</accession>
<evidence type="ECO:0000313" key="2">
    <source>
        <dbReference type="Proteomes" id="UP000001188"/>
    </source>
</evidence>
<protein>
    <submittedName>
        <fullName evidence="1">Uncharacterized protein</fullName>
    </submittedName>
</protein>
<dbReference type="AlphaFoldDB" id="B0RRY3"/>
<evidence type="ECO:0000313" key="1">
    <source>
        <dbReference type="EMBL" id="CAP51218.1"/>
    </source>
</evidence>
<dbReference type="EMBL" id="AM920689">
    <property type="protein sequence ID" value="CAP51218.1"/>
    <property type="molecule type" value="Genomic_DNA"/>
</dbReference>